<dbReference type="Proteomes" id="UP000494261">
    <property type="component" value="Unassembled WGS sequence"/>
</dbReference>
<accession>A0A6P2NRQ3</accession>
<evidence type="ECO:0000313" key="1">
    <source>
        <dbReference type="EMBL" id="VWB97629.1"/>
    </source>
</evidence>
<protein>
    <submittedName>
        <fullName evidence="1">Uncharacterized protein</fullName>
    </submittedName>
</protein>
<gene>
    <name evidence="1" type="ORF">BLA13014_04563</name>
</gene>
<sequence length="54" mass="5830">MINSPSNSEFVETAFTAEEVGNVESTKDPQEGQACAFLDGVQQPTQQLKKNQAS</sequence>
<dbReference type="RefSeq" id="WP_175024159.1">
    <property type="nucleotide sequence ID" value="NZ_CABVQC010000033.1"/>
</dbReference>
<dbReference type="AlphaFoldDB" id="A0A6P2NRQ3"/>
<evidence type="ECO:0000313" key="2">
    <source>
        <dbReference type="Proteomes" id="UP000494261"/>
    </source>
</evidence>
<proteinExistence type="predicted"/>
<reference evidence="1 2" key="1">
    <citation type="submission" date="2019-09" db="EMBL/GenBank/DDBJ databases">
        <authorList>
            <person name="Depoorter E."/>
        </authorList>
    </citation>
    <scope>NUCLEOTIDE SEQUENCE [LARGE SCALE GENOMIC DNA]</scope>
    <source>
        <strain evidence="1">LMG 13014</strain>
    </source>
</reference>
<name>A0A6P2NRQ3_9BURK</name>
<dbReference type="EMBL" id="CABVQC010000033">
    <property type="protein sequence ID" value="VWB97629.1"/>
    <property type="molecule type" value="Genomic_DNA"/>
</dbReference>
<organism evidence="1 2">
    <name type="scientific">Burkholderia aenigmatica</name>
    <dbReference type="NCBI Taxonomy" id="2015348"/>
    <lineage>
        <taxon>Bacteria</taxon>
        <taxon>Pseudomonadati</taxon>
        <taxon>Pseudomonadota</taxon>
        <taxon>Betaproteobacteria</taxon>
        <taxon>Burkholderiales</taxon>
        <taxon>Burkholderiaceae</taxon>
        <taxon>Burkholderia</taxon>
        <taxon>Burkholderia cepacia complex</taxon>
    </lineage>
</organism>